<protein>
    <submittedName>
        <fullName evidence="2">Uncharacterized protein</fullName>
    </submittedName>
</protein>
<gene>
    <name evidence="2" type="ORF">INT43_009144</name>
</gene>
<organism evidence="2 3">
    <name type="scientific">Mortierella isabellina</name>
    <name type="common">Filamentous fungus</name>
    <name type="synonym">Umbelopsis isabellina</name>
    <dbReference type="NCBI Taxonomy" id="91625"/>
    <lineage>
        <taxon>Eukaryota</taxon>
        <taxon>Fungi</taxon>
        <taxon>Fungi incertae sedis</taxon>
        <taxon>Mucoromycota</taxon>
        <taxon>Mucoromycotina</taxon>
        <taxon>Umbelopsidomycetes</taxon>
        <taxon>Umbelopsidales</taxon>
        <taxon>Umbelopsidaceae</taxon>
        <taxon>Umbelopsis</taxon>
    </lineage>
</organism>
<keyword evidence="1" id="KW-0732">Signal</keyword>
<reference evidence="2" key="1">
    <citation type="submission" date="2020-12" db="EMBL/GenBank/DDBJ databases">
        <title>Metabolic potential, ecology and presence of endohyphal bacteria is reflected in genomic diversity of Mucoromycotina.</title>
        <authorList>
            <person name="Muszewska A."/>
            <person name="Okrasinska A."/>
            <person name="Steczkiewicz K."/>
            <person name="Drgas O."/>
            <person name="Orlowska M."/>
            <person name="Perlinska-Lenart U."/>
            <person name="Aleksandrzak-Piekarczyk T."/>
            <person name="Szatraj K."/>
            <person name="Zielenkiewicz U."/>
            <person name="Pilsyk S."/>
            <person name="Malc E."/>
            <person name="Mieczkowski P."/>
            <person name="Kruszewska J.S."/>
            <person name="Biernat P."/>
            <person name="Pawlowska J."/>
        </authorList>
    </citation>
    <scope>NUCLEOTIDE SEQUENCE</scope>
    <source>
        <strain evidence="2">WA0000067209</strain>
    </source>
</reference>
<keyword evidence="3" id="KW-1185">Reference proteome</keyword>
<comment type="caution">
    <text evidence="2">The sequence shown here is derived from an EMBL/GenBank/DDBJ whole genome shotgun (WGS) entry which is preliminary data.</text>
</comment>
<accession>A0A8H7PCT5</accession>
<name>A0A8H7PCT5_MORIS</name>
<sequence length="178" mass="18981">MPHRWASLASAFVLAAAGSDSNAATEQSSEVGYTGLSDLLYPVPCLKDSFAFWVSKVASKGTGNSLTQEGLIQVDNGLLSLLGEIGIAPSTPPPQPQLVHASVIHQTNGSGYPLIRVYSRIPHPYFVQPLHNMATPMAVNARILCGLSKNVLPNVTMRYVLGTTHGYLFPASDWPPPA</sequence>
<feature type="signal peptide" evidence="1">
    <location>
        <begin position="1"/>
        <end position="23"/>
    </location>
</feature>
<dbReference type="EMBL" id="JAEPQZ010000021">
    <property type="protein sequence ID" value="KAG2171483.1"/>
    <property type="molecule type" value="Genomic_DNA"/>
</dbReference>
<dbReference type="AlphaFoldDB" id="A0A8H7PCT5"/>
<proteinExistence type="predicted"/>
<dbReference type="Proteomes" id="UP000654370">
    <property type="component" value="Unassembled WGS sequence"/>
</dbReference>
<evidence type="ECO:0000313" key="3">
    <source>
        <dbReference type="Proteomes" id="UP000654370"/>
    </source>
</evidence>
<feature type="chain" id="PRO_5034998393" evidence="1">
    <location>
        <begin position="24"/>
        <end position="178"/>
    </location>
</feature>
<evidence type="ECO:0000313" key="2">
    <source>
        <dbReference type="EMBL" id="KAG2171483.1"/>
    </source>
</evidence>
<evidence type="ECO:0000256" key="1">
    <source>
        <dbReference type="SAM" id="SignalP"/>
    </source>
</evidence>